<evidence type="ECO:0000259" key="11">
    <source>
        <dbReference type="Pfam" id="PF04565"/>
    </source>
</evidence>
<protein>
    <recommendedName>
        <fullName evidence="2">DNA-directed RNA polymerase</fullName>
        <ecNumber evidence="2">2.7.7.6</ecNumber>
    </recommendedName>
</protein>
<comment type="caution">
    <text evidence="13">The sequence shown here is derived from an EMBL/GenBank/DDBJ whole genome shotgun (WGS) entry which is preliminary data.</text>
</comment>
<evidence type="ECO:0000256" key="2">
    <source>
        <dbReference type="ARBA" id="ARBA00012418"/>
    </source>
</evidence>
<organism evidence="13 14">
    <name type="scientific">Taxus chinensis</name>
    <name type="common">Chinese yew</name>
    <name type="synonym">Taxus wallichiana var. chinensis</name>
    <dbReference type="NCBI Taxonomy" id="29808"/>
    <lineage>
        <taxon>Eukaryota</taxon>
        <taxon>Viridiplantae</taxon>
        <taxon>Streptophyta</taxon>
        <taxon>Embryophyta</taxon>
        <taxon>Tracheophyta</taxon>
        <taxon>Spermatophyta</taxon>
        <taxon>Pinopsida</taxon>
        <taxon>Pinidae</taxon>
        <taxon>Conifers II</taxon>
        <taxon>Cupressales</taxon>
        <taxon>Taxaceae</taxon>
        <taxon>Taxus</taxon>
    </lineage>
</organism>
<dbReference type="GO" id="GO:0003899">
    <property type="term" value="F:DNA-directed RNA polymerase activity"/>
    <property type="evidence" value="ECO:0007669"/>
    <property type="project" value="UniProtKB-EC"/>
</dbReference>
<dbReference type="Gene3D" id="3.90.1110.10">
    <property type="entry name" value="RNA polymerase Rpb2, domain 2"/>
    <property type="match status" value="1"/>
</dbReference>
<dbReference type="InterPro" id="IPR015712">
    <property type="entry name" value="DNA-dir_RNA_pol_su2"/>
</dbReference>
<feature type="domain" description="RNA polymerase Rpb2" evidence="12">
    <location>
        <begin position="366"/>
        <end position="406"/>
    </location>
</feature>
<keyword evidence="3" id="KW-0240">DNA-directed RNA polymerase</keyword>
<dbReference type="PANTHER" id="PTHR20856">
    <property type="entry name" value="DNA-DIRECTED RNA POLYMERASE I SUBUNIT 2"/>
    <property type="match status" value="1"/>
</dbReference>
<gene>
    <name evidence="13" type="ORF">KI387_002154</name>
</gene>
<feature type="non-terminal residue" evidence="13">
    <location>
        <position position="471"/>
    </location>
</feature>
<keyword evidence="9" id="KW-1133">Transmembrane helix</keyword>
<evidence type="ECO:0000256" key="3">
    <source>
        <dbReference type="ARBA" id="ARBA00022478"/>
    </source>
</evidence>
<dbReference type="Pfam" id="PF04566">
    <property type="entry name" value="RNA_pol_Rpb2_4"/>
    <property type="match status" value="1"/>
</dbReference>
<dbReference type="InterPro" id="IPR007642">
    <property type="entry name" value="RNA_pol_Rpb2_2"/>
</dbReference>
<keyword evidence="6" id="KW-0804">Transcription</keyword>
<dbReference type="GO" id="GO:0032549">
    <property type="term" value="F:ribonucleoside binding"/>
    <property type="evidence" value="ECO:0007669"/>
    <property type="project" value="InterPro"/>
</dbReference>
<evidence type="ECO:0000313" key="14">
    <source>
        <dbReference type="Proteomes" id="UP000824469"/>
    </source>
</evidence>
<comment type="catalytic activity">
    <reaction evidence="7">
        <text>RNA(n) + a ribonucleoside 5'-triphosphate = RNA(n+1) + diphosphate</text>
        <dbReference type="Rhea" id="RHEA:21248"/>
        <dbReference type="Rhea" id="RHEA-COMP:14527"/>
        <dbReference type="Rhea" id="RHEA-COMP:17342"/>
        <dbReference type="ChEBI" id="CHEBI:33019"/>
        <dbReference type="ChEBI" id="CHEBI:61557"/>
        <dbReference type="ChEBI" id="CHEBI:140395"/>
        <dbReference type="EC" id="2.7.7.6"/>
    </reaction>
</comment>
<sequence>VVIAQEERCTNRIWVTSTPSWMAIYTPSASGFSWNKNKVFVKIIKTIKDDKWFAGRDVITVNFFSITVPVVLMFYALGVESDLEMIQMIRNSSSDCKMSELLLSSIYKAEAELKDFRRKDKVWDYINDQLKKCKFPKNQDAEEALKAYLFPYIVGYKQKAMFLGYMVNCLLSSYFGRRSVENKDDYKNKRLELAGELLGHELQGLVRHFRNRMGKGIQRELSVRGNLKSMDIYVDASIITNGLVRAFSTGNWSHPHKFNTKCTGVVASLKSTNPLQTLSEMRRMRLRVQYAAKLGDARYPNPSYWGRVCFISTPDGENCGLVKNLALTCLVSLHTAKEPILDVLNQFGITLVDQISSSDSEHLTKVFVNGEWAGIHHDSVSLVKKLRDFRRKQHIHPHLQPYFRIKEKFRASVDTFQIDLVEGCVAFGATVGAERGELDIGNCDDCPITGVLCKMTSLISLYVLHNCSSFR</sequence>
<reference evidence="13 14" key="1">
    <citation type="journal article" date="2021" name="Nat. Plants">
        <title>The Taxus genome provides insights into paclitaxel biosynthesis.</title>
        <authorList>
            <person name="Xiong X."/>
            <person name="Gou J."/>
            <person name="Liao Q."/>
            <person name="Li Y."/>
            <person name="Zhou Q."/>
            <person name="Bi G."/>
            <person name="Li C."/>
            <person name="Du R."/>
            <person name="Wang X."/>
            <person name="Sun T."/>
            <person name="Guo L."/>
            <person name="Liang H."/>
            <person name="Lu P."/>
            <person name="Wu Y."/>
            <person name="Zhang Z."/>
            <person name="Ro D.K."/>
            <person name="Shang Y."/>
            <person name="Huang S."/>
            <person name="Yan J."/>
        </authorList>
    </citation>
    <scope>NUCLEOTIDE SEQUENCE [LARGE SCALE GENOMIC DNA]</scope>
    <source>
        <strain evidence="13">Ta-2019</strain>
    </source>
</reference>
<dbReference type="AlphaFoldDB" id="A0AA38GVR5"/>
<evidence type="ECO:0000259" key="12">
    <source>
        <dbReference type="Pfam" id="PF04566"/>
    </source>
</evidence>
<dbReference type="EMBL" id="JAHRHJ020000001">
    <property type="protein sequence ID" value="KAH9330046.1"/>
    <property type="molecule type" value="Genomic_DNA"/>
</dbReference>
<keyword evidence="9" id="KW-0472">Membrane</keyword>
<keyword evidence="9" id="KW-0812">Transmembrane</keyword>
<dbReference type="InterPro" id="IPR037034">
    <property type="entry name" value="RNA_pol_Rpb2_2_sf"/>
</dbReference>
<evidence type="ECO:0000256" key="5">
    <source>
        <dbReference type="ARBA" id="ARBA00022695"/>
    </source>
</evidence>
<feature type="domain" description="RNA polymerase Rpb2" evidence="10">
    <location>
        <begin position="67"/>
        <end position="192"/>
    </location>
</feature>
<keyword evidence="14" id="KW-1185">Reference proteome</keyword>
<proteinExistence type="inferred from homology"/>
<dbReference type="Pfam" id="PF04565">
    <property type="entry name" value="RNA_pol_Rpb2_3"/>
    <property type="match status" value="1"/>
</dbReference>
<evidence type="ECO:0000256" key="7">
    <source>
        <dbReference type="ARBA" id="ARBA00048552"/>
    </source>
</evidence>
<dbReference type="InterPro" id="IPR007646">
    <property type="entry name" value="RNA_pol_Rpb2_4"/>
</dbReference>
<accession>A0AA38GVR5</accession>
<evidence type="ECO:0000256" key="4">
    <source>
        <dbReference type="ARBA" id="ARBA00022679"/>
    </source>
</evidence>
<evidence type="ECO:0000256" key="6">
    <source>
        <dbReference type="ARBA" id="ARBA00023163"/>
    </source>
</evidence>
<keyword evidence="5" id="KW-0548">Nucleotidyltransferase</keyword>
<dbReference type="OMA" id="HTAKEPI"/>
<dbReference type="Proteomes" id="UP000824469">
    <property type="component" value="Unassembled WGS sequence"/>
</dbReference>
<dbReference type="InterPro" id="IPR007645">
    <property type="entry name" value="RNA_pol_Rpb2_3"/>
</dbReference>
<dbReference type="Gene3D" id="3.90.1100.10">
    <property type="match status" value="1"/>
</dbReference>
<dbReference type="SUPFAM" id="SSF64484">
    <property type="entry name" value="beta and beta-prime subunits of DNA dependent RNA-polymerase"/>
    <property type="match status" value="1"/>
</dbReference>
<keyword evidence="4" id="KW-0808">Transferase</keyword>
<name>A0AA38GVR5_TAXCH</name>
<dbReference type="Pfam" id="PF04561">
    <property type="entry name" value="RNA_pol_Rpb2_2"/>
    <property type="match status" value="1"/>
</dbReference>
<evidence type="ECO:0000259" key="10">
    <source>
        <dbReference type="Pfam" id="PF04561"/>
    </source>
</evidence>
<dbReference type="GO" id="GO:0000428">
    <property type="term" value="C:DNA-directed RNA polymerase complex"/>
    <property type="evidence" value="ECO:0007669"/>
    <property type="project" value="UniProtKB-KW"/>
</dbReference>
<evidence type="ECO:0000313" key="13">
    <source>
        <dbReference type="EMBL" id="KAH9330046.1"/>
    </source>
</evidence>
<evidence type="ECO:0000256" key="9">
    <source>
        <dbReference type="SAM" id="Phobius"/>
    </source>
</evidence>
<evidence type="ECO:0000256" key="8">
    <source>
        <dbReference type="RuleBase" id="RU000434"/>
    </source>
</evidence>
<feature type="domain" description="RNA polymerase Rpb2" evidence="11">
    <location>
        <begin position="269"/>
        <end position="331"/>
    </location>
</feature>
<comment type="similarity">
    <text evidence="1 8">Belongs to the RNA polymerase beta chain family.</text>
</comment>
<evidence type="ECO:0000256" key="1">
    <source>
        <dbReference type="ARBA" id="ARBA00006835"/>
    </source>
</evidence>
<feature type="non-terminal residue" evidence="13">
    <location>
        <position position="1"/>
    </location>
</feature>
<dbReference type="GO" id="GO:0003677">
    <property type="term" value="F:DNA binding"/>
    <property type="evidence" value="ECO:0007669"/>
    <property type="project" value="InterPro"/>
</dbReference>
<dbReference type="EC" id="2.7.7.6" evidence="2"/>
<feature type="transmembrane region" description="Helical" evidence="9">
    <location>
        <begin position="58"/>
        <end position="78"/>
    </location>
</feature>
<dbReference type="GO" id="GO:0006351">
    <property type="term" value="P:DNA-templated transcription"/>
    <property type="evidence" value="ECO:0007669"/>
    <property type="project" value="InterPro"/>
</dbReference>